<accession>A0AC59Z3Q1</accession>
<gene>
    <name evidence="1" type="ORF">MRATA1EN22A_LOCUS13561</name>
</gene>
<reference evidence="1" key="1">
    <citation type="submission" date="2023-05" db="EMBL/GenBank/DDBJ databases">
        <authorList>
            <consortium name="ELIXIR-Norway"/>
        </authorList>
    </citation>
    <scope>NUCLEOTIDE SEQUENCE</scope>
</reference>
<name>A0AC59Z3Q1_RANTA</name>
<organism evidence="1 2">
    <name type="scientific">Rangifer tarandus platyrhynchus</name>
    <name type="common">Svalbard reindeer</name>
    <dbReference type="NCBI Taxonomy" id="3082113"/>
    <lineage>
        <taxon>Eukaryota</taxon>
        <taxon>Metazoa</taxon>
        <taxon>Chordata</taxon>
        <taxon>Craniata</taxon>
        <taxon>Vertebrata</taxon>
        <taxon>Euteleostomi</taxon>
        <taxon>Mammalia</taxon>
        <taxon>Eutheria</taxon>
        <taxon>Laurasiatheria</taxon>
        <taxon>Artiodactyla</taxon>
        <taxon>Ruminantia</taxon>
        <taxon>Pecora</taxon>
        <taxon>Cervidae</taxon>
        <taxon>Odocoileinae</taxon>
        <taxon>Rangifer</taxon>
    </lineage>
</organism>
<reference evidence="1" key="2">
    <citation type="submission" date="2025-03" db="EMBL/GenBank/DDBJ databases">
        <authorList>
            <consortium name="ELIXIR-Norway"/>
            <consortium name="Elixir Norway"/>
        </authorList>
    </citation>
    <scope>NUCLEOTIDE SEQUENCE</scope>
</reference>
<dbReference type="EMBL" id="OX596107">
    <property type="protein sequence ID" value="CAN0200584.1"/>
    <property type="molecule type" value="Genomic_DNA"/>
</dbReference>
<protein>
    <submittedName>
        <fullName evidence="1">Uncharacterized protein</fullName>
    </submittedName>
</protein>
<proteinExistence type="predicted"/>
<evidence type="ECO:0000313" key="1">
    <source>
        <dbReference type="EMBL" id="CAN0200584.1"/>
    </source>
</evidence>
<evidence type="ECO:0000313" key="2">
    <source>
        <dbReference type="Proteomes" id="UP001162501"/>
    </source>
</evidence>
<dbReference type="Proteomes" id="UP001162501">
    <property type="component" value="Chromosome 23"/>
</dbReference>
<sequence>MRSLPMAVTLRCCSPEVYVAAPLQGPDRTGLYPKSYQPLLFLQGDVGNPSSPKEPIPSPEQVHSHPSSTTA</sequence>